<keyword evidence="3" id="KW-1185">Reference proteome</keyword>
<evidence type="ECO:0000313" key="2">
    <source>
        <dbReference type="EMBL" id="SFD58590.1"/>
    </source>
</evidence>
<evidence type="ECO:0000256" key="1">
    <source>
        <dbReference type="SAM" id="MobiDB-lite"/>
    </source>
</evidence>
<reference evidence="2 3" key="1">
    <citation type="submission" date="2016-10" db="EMBL/GenBank/DDBJ databases">
        <authorList>
            <person name="de Groot N.N."/>
        </authorList>
    </citation>
    <scope>NUCLEOTIDE SEQUENCE [LARGE SCALE GENOMIC DNA]</scope>
    <source>
        <strain evidence="2 3">CGMCC 4.5739</strain>
    </source>
</reference>
<dbReference type="AlphaFoldDB" id="A0A1I1TSU8"/>
<proteinExistence type="predicted"/>
<feature type="region of interest" description="Disordered" evidence="1">
    <location>
        <begin position="1"/>
        <end position="27"/>
    </location>
</feature>
<accession>A0A1I1TSU8</accession>
<dbReference type="Proteomes" id="UP000199207">
    <property type="component" value="Unassembled WGS sequence"/>
</dbReference>
<protein>
    <submittedName>
        <fullName evidence="2">Uncharacterized protein</fullName>
    </submittedName>
</protein>
<evidence type="ECO:0000313" key="3">
    <source>
        <dbReference type="Proteomes" id="UP000199207"/>
    </source>
</evidence>
<organism evidence="2 3">
    <name type="scientific">Streptomyces aidingensis</name>
    <dbReference type="NCBI Taxonomy" id="910347"/>
    <lineage>
        <taxon>Bacteria</taxon>
        <taxon>Bacillati</taxon>
        <taxon>Actinomycetota</taxon>
        <taxon>Actinomycetes</taxon>
        <taxon>Kitasatosporales</taxon>
        <taxon>Streptomycetaceae</taxon>
        <taxon>Streptomyces</taxon>
    </lineage>
</organism>
<dbReference type="STRING" id="910347.SAMN05421773_1205"/>
<feature type="region of interest" description="Disordered" evidence="1">
    <location>
        <begin position="247"/>
        <end position="268"/>
    </location>
</feature>
<gene>
    <name evidence="2" type="ORF">SAMN05421773_1205</name>
</gene>
<dbReference type="OrthoDB" id="4155793at2"/>
<name>A0A1I1TSU8_9ACTN</name>
<dbReference type="EMBL" id="FOLM01000020">
    <property type="protein sequence ID" value="SFD58590.1"/>
    <property type="molecule type" value="Genomic_DNA"/>
</dbReference>
<sequence length="268" mass="28982">MTPVPWQPARSPRGNRADPVGGGRGPAARALTLAREQLPSRVPGLPFTVRVRGAWRPSGGGSGPDGDPATVARHHLREQVRRILAGCCVLEPAAAQDAVNAVLMSWQGPAGGVEYHGRARLAVTRPVRARARRLLLREQAGHLERQETGRHHAMVQELLADPDGRLPYLIDRHPDRLDKLSVLLPLLEGIRPPRAGRPADPAREEAVRLLDRILDDFRTPPQREVLLHALVRALTAVGAEELADRSARLSARAGPHARTAPTAGSDTG</sequence>
<dbReference type="RefSeq" id="WP_093841190.1">
    <property type="nucleotide sequence ID" value="NZ_FOLM01000020.1"/>
</dbReference>